<name>A0A6J7IL82_9ZZZZ</name>
<evidence type="ECO:0000313" key="2">
    <source>
        <dbReference type="EMBL" id="CAB4930837.1"/>
    </source>
</evidence>
<feature type="region of interest" description="Disordered" evidence="1">
    <location>
        <begin position="1"/>
        <end position="98"/>
    </location>
</feature>
<reference evidence="2" key="1">
    <citation type="submission" date="2020-05" db="EMBL/GenBank/DDBJ databases">
        <authorList>
            <person name="Chiriac C."/>
            <person name="Salcher M."/>
            <person name="Ghai R."/>
            <person name="Kavagutti S V."/>
        </authorList>
    </citation>
    <scope>NUCLEOTIDE SEQUENCE</scope>
</reference>
<dbReference type="AlphaFoldDB" id="A0A6J7IL82"/>
<protein>
    <submittedName>
        <fullName evidence="2">Unannotated protein</fullName>
    </submittedName>
</protein>
<feature type="compositionally biased region" description="Basic and acidic residues" evidence="1">
    <location>
        <begin position="87"/>
        <end position="98"/>
    </location>
</feature>
<feature type="compositionally biased region" description="Basic and acidic residues" evidence="1">
    <location>
        <begin position="1"/>
        <end position="30"/>
    </location>
</feature>
<proteinExistence type="predicted"/>
<evidence type="ECO:0000256" key="1">
    <source>
        <dbReference type="SAM" id="MobiDB-lite"/>
    </source>
</evidence>
<organism evidence="2">
    <name type="scientific">freshwater metagenome</name>
    <dbReference type="NCBI Taxonomy" id="449393"/>
    <lineage>
        <taxon>unclassified sequences</taxon>
        <taxon>metagenomes</taxon>
        <taxon>ecological metagenomes</taxon>
    </lineage>
</organism>
<accession>A0A6J7IL82</accession>
<feature type="compositionally biased region" description="Basic and acidic residues" evidence="1">
    <location>
        <begin position="39"/>
        <end position="53"/>
    </location>
</feature>
<dbReference type="EMBL" id="CAFBMH010000141">
    <property type="protein sequence ID" value="CAB4930837.1"/>
    <property type="molecule type" value="Genomic_DNA"/>
</dbReference>
<gene>
    <name evidence="2" type="ORF">UFOPK3543_02646</name>
</gene>
<sequence length="98" mass="10724">MQRKHDDAGHRAEVAFHRTDLAGAGQERKNITIALGEGQPDRLGDRPRLELRRGRAQPARGHGKGAPRHLDHGRVAQQFGHGAGVDSGRHHEQPQVVA</sequence>